<comment type="caution">
    <text evidence="4">The sequence shown here is derived from an EMBL/GenBank/DDBJ whole genome shotgun (WGS) entry which is preliminary data.</text>
</comment>
<gene>
    <name evidence="4" type="ORF">T459_09744</name>
</gene>
<dbReference type="GO" id="GO:0016020">
    <property type="term" value="C:membrane"/>
    <property type="evidence" value="ECO:0007669"/>
    <property type="project" value="InterPro"/>
</dbReference>
<dbReference type="Gene3D" id="1.20.1560.10">
    <property type="entry name" value="ABC transporter type 1, transmembrane domain"/>
    <property type="match status" value="1"/>
</dbReference>
<dbReference type="Proteomes" id="UP000222542">
    <property type="component" value="Unassembled WGS sequence"/>
</dbReference>
<dbReference type="InterPro" id="IPR036640">
    <property type="entry name" value="ABC1_TM_sf"/>
</dbReference>
<keyword evidence="2" id="KW-1133">Transmembrane helix</keyword>
<keyword evidence="1" id="KW-0812">Transmembrane</keyword>
<organism evidence="4 5">
    <name type="scientific">Capsicum annuum</name>
    <name type="common">Capsicum pepper</name>
    <dbReference type="NCBI Taxonomy" id="4072"/>
    <lineage>
        <taxon>Eukaryota</taxon>
        <taxon>Viridiplantae</taxon>
        <taxon>Streptophyta</taxon>
        <taxon>Embryophyta</taxon>
        <taxon>Tracheophyta</taxon>
        <taxon>Spermatophyta</taxon>
        <taxon>Magnoliopsida</taxon>
        <taxon>eudicotyledons</taxon>
        <taxon>Gunneridae</taxon>
        <taxon>Pentapetalae</taxon>
        <taxon>asterids</taxon>
        <taxon>lamiids</taxon>
        <taxon>Solanales</taxon>
        <taxon>Solanaceae</taxon>
        <taxon>Solanoideae</taxon>
        <taxon>Capsiceae</taxon>
        <taxon>Capsicum</taxon>
    </lineage>
</organism>
<evidence type="ECO:0000256" key="1">
    <source>
        <dbReference type="ARBA" id="ARBA00022692"/>
    </source>
</evidence>
<dbReference type="Gramene" id="PHT87638">
    <property type="protein sequence ID" value="PHT87638"/>
    <property type="gene ID" value="T459_09744"/>
</dbReference>
<evidence type="ECO:0000313" key="5">
    <source>
        <dbReference type="Proteomes" id="UP000222542"/>
    </source>
</evidence>
<keyword evidence="5" id="KW-1185">Reference proteome</keyword>
<dbReference type="STRING" id="4072.A0A2G3A098"/>
<dbReference type="AlphaFoldDB" id="A0A2G3A098"/>
<name>A0A2G3A098_CAPAN</name>
<reference evidence="4 5" key="2">
    <citation type="journal article" date="2017" name="Genome Biol.">
        <title>New reference genome sequences of hot pepper reveal the massive evolution of plant disease-resistance genes by retroduplication.</title>
        <authorList>
            <person name="Kim S."/>
            <person name="Park J."/>
            <person name="Yeom S.I."/>
            <person name="Kim Y.M."/>
            <person name="Seo E."/>
            <person name="Kim K.T."/>
            <person name="Kim M.S."/>
            <person name="Lee J.M."/>
            <person name="Cheong K."/>
            <person name="Shin H.S."/>
            <person name="Kim S.B."/>
            <person name="Han K."/>
            <person name="Lee J."/>
            <person name="Park M."/>
            <person name="Lee H.A."/>
            <person name="Lee H.Y."/>
            <person name="Lee Y."/>
            <person name="Oh S."/>
            <person name="Lee J.H."/>
            <person name="Choi E."/>
            <person name="Choi E."/>
            <person name="Lee S.E."/>
            <person name="Jeon J."/>
            <person name="Kim H."/>
            <person name="Choi G."/>
            <person name="Song H."/>
            <person name="Lee J."/>
            <person name="Lee S.C."/>
            <person name="Kwon J.K."/>
            <person name="Lee H.Y."/>
            <person name="Koo N."/>
            <person name="Hong Y."/>
            <person name="Kim R.W."/>
            <person name="Kang W.H."/>
            <person name="Huh J.H."/>
            <person name="Kang B.C."/>
            <person name="Yang T.J."/>
            <person name="Lee Y.H."/>
            <person name="Bennetzen J.L."/>
            <person name="Choi D."/>
        </authorList>
    </citation>
    <scope>NUCLEOTIDE SEQUENCE [LARGE SCALE GENOMIC DNA]</scope>
    <source>
        <strain evidence="5">cv. CM334</strain>
    </source>
</reference>
<evidence type="ECO:0000256" key="2">
    <source>
        <dbReference type="ARBA" id="ARBA00022989"/>
    </source>
</evidence>
<protein>
    <submittedName>
        <fullName evidence="4">Uncharacterized protein</fullName>
    </submittedName>
</protein>
<dbReference type="SMR" id="A0A2G3A098"/>
<evidence type="ECO:0000313" key="4">
    <source>
        <dbReference type="EMBL" id="PHT87638.1"/>
    </source>
</evidence>
<accession>A0A2G3A098</accession>
<proteinExistence type="predicted"/>
<evidence type="ECO:0000256" key="3">
    <source>
        <dbReference type="ARBA" id="ARBA00023136"/>
    </source>
</evidence>
<dbReference type="GO" id="GO:0005524">
    <property type="term" value="F:ATP binding"/>
    <property type="evidence" value="ECO:0007669"/>
    <property type="project" value="InterPro"/>
</dbReference>
<reference evidence="4 5" key="1">
    <citation type="journal article" date="2014" name="Nat. Genet.">
        <title>Genome sequence of the hot pepper provides insights into the evolution of pungency in Capsicum species.</title>
        <authorList>
            <person name="Kim S."/>
            <person name="Park M."/>
            <person name="Yeom S.I."/>
            <person name="Kim Y.M."/>
            <person name="Lee J.M."/>
            <person name="Lee H.A."/>
            <person name="Seo E."/>
            <person name="Choi J."/>
            <person name="Cheong K."/>
            <person name="Kim K.T."/>
            <person name="Jung K."/>
            <person name="Lee G.W."/>
            <person name="Oh S.K."/>
            <person name="Bae C."/>
            <person name="Kim S.B."/>
            <person name="Lee H.Y."/>
            <person name="Kim S.Y."/>
            <person name="Kim M.S."/>
            <person name="Kang B.C."/>
            <person name="Jo Y.D."/>
            <person name="Yang H.B."/>
            <person name="Jeong H.J."/>
            <person name="Kang W.H."/>
            <person name="Kwon J.K."/>
            <person name="Shin C."/>
            <person name="Lim J.Y."/>
            <person name="Park J.H."/>
            <person name="Huh J.H."/>
            <person name="Kim J.S."/>
            <person name="Kim B.D."/>
            <person name="Cohen O."/>
            <person name="Paran I."/>
            <person name="Suh M.C."/>
            <person name="Lee S.B."/>
            <person name="Kim Y.K."/>
            <person name="Shin Y."/>
            <person name="Noh S.J."/>
            <person name="Park J."/>
            <person name="Seo Y.S."/>
            <person name="Kwon S.Y."/>
            <person name="Kim H.A."/>
            <person name="Park J.M."/>
            <person name="Kim H.J."/>
            <person name="Choi S.B."/>
            <person name="Bosland P.W."/>
            <person name="Reeves G."/>
            <person name="Jo S.H."/>
            <person name="Lee B.W."/>
            <person name="Cho H.T."/>
            <person name="Choi H.S."/>
            <person name="Lee M.S."/>
            <person name="Yu Y."/>
            <person name="Do Choi Y."/>
            <person name="Park B.S."/>
            <person name="van Deynze A."/>
            <person name="Ashrafi H."/>
            <person name="Hill T."/>
            <person name="Kim W.T."/>
            <person name="Pai H.S."/>
            <person name="Ahn H.K."/>
            <person name="Yeam I."/>
            <person name="Giovannoni J.J."/>
            <person name="Rose J.K."/>
            <person name="Sorensen I."/>
            <person name="Lee S.J."/>
            <person name="Kim R.W."/>
            <person name="Choi I.Y."/>
            <person name="Choi B.S."/>
            <person name="Lim J.S."/>
            <person name="Lee Y.H."/>
            <person name="Choi D."/>
        </authorList>
    </citation>
    <scope>NUCLEOTIDE SEQUENCE [LARGE SCALE GENOMIC DNA]</scope>
    <source>
        <strain evidence="5">cv. CM334</strain>
    </source>
</reference>
<dbReference type="EMBL" id="AYRZ02000003">
    <property type="protein sequence ID" value="PHT87638.1"/>
    <property type="molecule type" value="Genomic_DNA"/>
</dbReference>
<sequence>MFVVIGVVVLIVAPLQNYAFGVVGAKLIQRIHSMTLLSWYTTRSVGLMTLQTQGKFHKVRECINGFLNSPNFLMLKFIKDSGAIGARLSSDASTIRNMVGDALATIVQNMCISNNSPKHVHCVTDLVITLIANWILALEKEQNYFCNMSSKNVTPTVCFRLRRWRSAEKRGDKQI</sequence>
<keyword evidence="3" id="KW-0472">Membrane</keyword>